<sequence>MSNITAPNADDWVDDGLLDLRHAFQPPSSLPDSGYAQNPDEELRGRLVFGPVLAPCCEGCGEPAGDVGQERDGDISAASPSSAAAQHHQRVHAANTGEALGQQEPPDATAAAGTELRTAACEAARYPGDDNPVVLFAARESESELLYGGAGGSWAAGPTSAPATAAAAAATGAGNPPGAPAGAGGNGGGSVISGGEDESGERAPPDVADLSAHGGGASGGKCLITRPPMPPADAVLPVVEELAEMVHEHVLEPINPPLPTAAAGGVAGEEDSVQVEGGLIALEPA</sequence>
<evidence type="ECO:0000313" key="2">
    <source>
        <dbReference type="EMBL" id="KXZ43043.1"/>
    </source>
</evidence>
<feature type="region of interest" description="Disordered" evidence="1">
    <location>
        <begin position="168"/>
        <end position="226"/>
    </location>
</feature>
<comment type="caution">
    <text evidence="2">The sequence shown here is derived from an EMBL/GenBank/DDBJ whole genome shotgun (WGS) entry which is preliminary data.</text>
</comment>
<dbReference type="EMBL" id="LSYV01000106">
    <property type="protein sequence ID" value="KXZ43043.1"/>
    <property type="molecule type" value="Genomic_DNA"/>
</dbReference>
<feature type="region of interest" description="Disordered" evidence="1">
    <location>
        <begin position="65"/>
        <end position="92"/>
    </location>
</feature>
<keyword evidence="3" id="KW-1185">Reference proteome</keyword>
<accession>A0A150FZJ7</accession>
<feature type="compositionally biased region" description="Gly residues" evidence="1">
    <location>
        <begin position="181"/>
        <end position="192"/>
    </location>
</feature>
<evidence type="ECO:0000256" key="1">
    <source>
        <dbReference type="SAM" id="MobiDB-lite"/>
    </source>
</evidence>
<feature type="compositionally biased region" description="Low complexity" evidence="1">
    <location>
        <begin position="76"/>
        <end position="86"/>
    </location>
</feature>
<proteinExistence type="predicted"/>
<dbReference type="OrthoDB" id="552662at2759"/>
<gene>
    <name evidence="2" type="ORF">GPECTOR_106g137</name>
</gene>
<dbReference type="Proteomes" id="UP000075714">
    <property type="component" value="Unassembled WGS sequence"/>
</dbReference>
<organism evidence="2 3">
    <name type="scientific">Gonium pectorale</name>
    <name type="common">Green alga</name>
    <dbReference type="NCBI Taxonomy" id="33097"/>
    <lineage>
        <taxon>Eukaryota</taxon>
        <taxon>Viridiplantae</taxon>
        <taxon>Chlorophyta</taxon>
        <taxon>core chlorophytes</taxon>
        <taxon>Chlorophyceae</taxon>
        <taxon>CS clade</taxon>
        <taxon>Chlamydomonadales</taxon>
        <taxon>Volvocaceae</taxon>
        <taxon>Gonium</taxon>
    </lineage>
</organism>
<reference evidence="3" key="1">
    <citation type="journal article" date="2016" name="Nat. Commun.">
        <title>The Gonium pectorale genome demonstrates co-option of cell cycle regulation during the evolution of multicellularity.</title>
        <authorList>
            <person name="Hanschen E.R."/>
            <person name="Marriage T.N."/>
            <person name="Ferris P.J."/>
            <person name="Hamaji T."/>
            <person name="Toyoda A."/>
            <person name="Fujiyama A."/>
            <person name="Neme R."/>
            <person name="Noguchi H."/>
            <person name="Minakuchi Y."/>
            <person name="Suzuki M."/>
            <person name="Kawai-Toyooka H."/>
            <person name="Smith D.R."/>
            <person name="Sparks H."/>
            <person name="Anderson J."/>
            <person name="Bakaric R."/>
            <person name="Luria V."/>
            <person name="Karger A."/>
            <person name="Kirschner M.W."/>
            <person name="Durand P.M."/>
            <person name="Michod R.E."/>
            <person name="Nozaki H."/>
            <person name="Olson B.J."/>
        </authorList>
    </citation>
    <scope>NUCLEOTIDE SEQUENCE [LARGE SCALE GENOMIC DNA]</scope>
    <source>
        <strain evidence="3">NIES-2863</strain>
    </source>
</reference>
<evidence type="ECO:0000313" key="3">
    <source>
        <dbReference type="Proteomes" id="UP000075714"/>
    </source>
</evidence>
<protein>
    <submittedName>
        <fullName evidence="2">Uncharacterized protein</fullName>
    </submittedName>
</protein>
<name>A0A150FZJ7_GONPE</name>
<dbReference type="AlphaFoldDB" id="A0A150FZJ7"/>